<gene>
    <name evidence="2" type="ORF">C7B65_17045</name>
</gene>
<evidence type="ECO:0000256" key="1">
    <source>
        <dbReference type="SAM" id="MobiDB-lite"/>
    </source>
</evidence>
<dbReference type="OrthoDB" id="532538at2"/>
<accession>A0A2T1DBS5</accession>
<reference evidence="2 3" key="1">
    <citation type="submission" date="2018-02" db="EMBL/GenBank/DDBJ databases">
        <authorList>
            <person name="Cohen D.B."/>
            <person name="Kent A.D."/>
        </authorList>
    </citation>
    <scope>NUCLEOTIDE SEQUENCE [LARGE SCALE GENOMIC DNA]</scope>
    <source>
        <strain evidence="2 3">ULC007</strain>
    </source>
</reference>
<keyword evidence="3" id="KW-1185">Reference proteome</keyword>
<comment type="caution">
    <text evidence="2">The sequence shown here is derived from an EMBL/GenBank/DDBJ whole genome shotgun (WGS) entry which is preliminary data.</text>
</comment>
<evidence type="ECO:0000313" key="2">
    <source>
        <dbReference type="EMBL" id="PSB17907.1"/>
    </source>
</evidence>
<name>A0A2T1DBS5_9CYAN</name>
<proteinExistence type="predicted"/>
<organism evidence="2 3">
    <name type="scientific">Phormidesmis priestleyi ULC007</name>
    <dbReference type="NCBI Taxonomy" id="1920490"/>
    <lineage>
        <taxon>Bacteria</taxon>
        <taxon>Bacillati</taxon>
        <taxon>Cyanobacteriota</taxon>
        <taxon>Cyanophyceae</taxon>
        <taxon>Leptolyngbyales</taxon>
        <taxon>Leptolyngbyaceae</taxon>
        <taxon>Phormidesmis</taxon>
    </lineage>
</organism>
<sequence length="140" mass="15406">MARTHADKTETPAQELPVISDTKESDPQDTEAIDEALPEVEESPQVEDPQDVDSILNALKTLLSTVEKLQKVRQEVGDIKPLLVRMLDGELVAEDLEQLKTGVGGLFRLVRAYGDHQSALAKAQPARSLLDEVLKTPNVR</sequence>
<feature type="compositionally biased region" description="Basic and acidic residues" evidence="1">
    <location>
        <begin position="1"/>
        <end position="10"/>
    </location>
</feature>
<dbReference type="Proteomes" id="UP000238634">
    <property type="component" value="Unassembled WGS sequence"/>
</dbReference>
<reference evidence="2 3" key="2">
    <citation type="submission" date="2018-03" db="EMBL/GenBank/DDBJ databases">
        <title>The ancient ancestry and fast evolution of plastids.</title>
        <authorList>
            <person name="Moore K.R."/>
            <person name="Magnabosco C."/>
            <person name="Momper L."/>
            <person name="Gold D.A."/>
            <person name="Bosak T."/>
            <person name="Fournier G.P."/>
        </authorList>
    </citation>
    <scope>NUCLEOTIDE SEQUENCE [LARGE SCALE GENOMIC DNA]</scope>
    <source>
        <strain evidence="2 3">ULC007</strain>
    </source>
</reference>
<evidence type="ECO:0000313" key="3">
    <source>
        <dbReference type="Proteomes" id="UP000238634"/>
    </source>
</evidence>
<feature type="region of interest" description="Disordered" evidence="1">
    <location>
        <begin position="1"/>
        <end position="31"/>
    </location>
</feature>
<dbReference type="RefSeq" id="WP_073070397.1">
    <property type="nucleotide sequence ID" value="NZ_MPPI01000007.1"/>
</dbReference>
<dbReference type="EMBL" id="PVWG01000022">
    <property type="protein sequence ID" value="PSB17907.1"/>
    <property type="molecule type" value="Genomic_DNA"/>
</dbReference>
<protein>
    <submittedName>
        <fullName evidence="2">Uncharacterized protein</fullName>
    </submittedName>
</protein>
<dbReference type="AlphaFoldDB" id="A0A2T1DBS5"/>